<dbReference type="InterPro" id="IPR007710">
    <property type="entry name" value="Nucleoside_deoxyribTrfase"/>
</dbReference>
<evidence type="ECO:0000313" key="1">
    <source>
        <dbReference type="EMBL" id="BFG71286.1"/>
    </source>
</evidence>
<reference evidence="1" key="1">
    <citation type="submission" date="2024-02" db="EMBL/GenBank/DDBJ databases">
        <title>Sediminibacterium planktonica sp. nov. and Sediminibacterium longus sp. nov., isolated from surface lake and river water.</title>
        <authorList>
            <person name="Watanabe K."/>
            <person name="Takemine S."/>
            <person name="Ishii Y."/>
            <person name="Ogata Y."/>
            <person name="Shindo C."/>
            <person name="Suda W."/>
        </authorList>
    </citation>
    <scope>NUCLEOTIDE SEQUENCE</scope>
    <source>
        <strain evidence="1">KACHI17</strain>
    </source>
</reference>
<dbReference type="Pfam" id="PF05014">
    <property type="entry name" value="Nuc_deoxyrib_tr"/>
    <property type="match status" value="1"/>
</dbReference>
<organism evidence="1">
    <name type="scientific">Sediminibacterium sp. KACHI17</name>
    <dbReference type="NCBI Taxonomy" id="1751071"/>
    <lineage>
        <taxon>Bacteria</taxon>
        <taxon>Pseudomonadati</taxon>
        <taxon>Bacteroidota</taxon>
        <taxon>Chitinophagia</taxon>
        <taxon>Chitinophagales</taxon>
        <taxon>Chitinophagaceae</taxon>
        <taxon>Sediminibacterium</taxon>
    </lineage>
</organism>
<proteinExistence type="predicted"/>
<dbReference type="AlphaFoldDB" id="A0AAT9GKU4"/>
<evidence type="ECO:0008006" key="2">
    <source>
        <dbReference type="Google" id="ProtNLM"/>
    </source>
</evidence>
<dbReference type="EMBL" id="AP029612">
    <property type="protein sequence ID" value="BFG71286.1"/>
    <property type="molecule type" value="Genomic_DNA"/>
</dbReference>
<gene>
    <name evidence="1" type="ORF">KACHI17_21670</name>
</gene>
<name>A0AAT9GKU4_9BACT</name>
<protein>
    <recommendedName>
        <fullName evidence="2">Nucleoside 2-deoxyribosyltransferase</fullName>
    </recommendedName>
</protein>
<sequence length="132" mass="14772">MPRAYLAISIDHRTQLEPVIQTLRSTLHQAGIDLFIFVDQYRFSLQEEKAMMQAACREIDDSDILIAELSVKAIGVGLEAGYAVAKGKPVWYLRNAAAPHSSTVSGIATEQILYLDEQDLADQLTHSIRKYH</sequence>
<dbReference type="SUPFAM" id="SSF52309">
    <property type="entry name" value="N-(deoxy)ribosyltransferase-like"/>
    <property type="match status" value="1"/>
</dbReference>
<dbReference type="Gene3D" id="3.40.50.450">
    <property type="match status" value="1"/>
</dbReference>
<accession>A0AAT9GKU4</accession>
<dbReference type="RefSeq" id="WP_353548921.1">
    <property type="nucleotide sequence ID" value="NZ_AP029612.1"/>
</dbReference>